<protein>
    <recommendedName>
        <fullName evidence="3">Lipoprotein</fullName>
    </recommendedName>
</protein>
<accession>A0ABX0JR74</accession>
<evidence type="ECO:0008006" key="3">
    <source>
        <dbReference type="Google" id="ProtNLM"/>
    </source>
</evidence>
<gene>
    <name evidence="1" type="ORF">GOB93_10385</name>
</gene>
<name>A0ABX0JR74_9PROT</name>
<comment type="caution">
    <text evidence="1">The sequence shown here is derived from an EMBL/GenBank/DDBJ whole genome shotgun (WGS) entry which is preliminary data.</text>
</comment>
<sequence length="151" mass="16586">MLSRSRRIALTAASGILTIGLAACQTDPRSMKLKDDHLVAAGFVQKAADTPTRQEMLKHLPPHHFVRHETSGKVTYLFADPVACGCLYVGDQKAYDAYRSYQQQQQLIEQKRLSAETMSDPAWDWDAWGGVGPGYGPGFGTTVGPAYGKVW</sequence>
<organism evidence="1 2">
    <name type="scientific">Acetobacter musti</name>
    <dbReference type="NCBI Taxonomy" id="864732"/>
    <lineage>
        <taxon>Bacteria</taxon>
        <taxon>Pseudomonadati</taxon>
        <taxon>Pseudomonadota</taxon>
        <taxon>Alphaproteobacteria</taxon>
        <taxon>Acetobacterales</taxon>
        <taxon>Acetobacteraceae</taxon>
        <taxon>Acetobacter</taxon>
    </lineage>
</organism>
<evidence type="ECO:0000313" key="2">
    <source>
        <dbReference type="Proteomes" id="UP000635278"/>
    </source>
</evidence>
<keyword evidence="2" id="KW-1185">Reference proteome</keyword>
<reference evidence="1 2" key="1">
    <citation type="journal article" date="2020" name="Int. J. Syst. Evol. Microbiol.">
        <title>Novel acetic acid bacteria from cider fermentations: Acetobacter conturbans sp. nov. and Acetobacter fallax sp. nov.</title>
        <authorList>
            <person name="Sombolestani A.S."/>
            <person name="Cleenwerck I."/>
            <person name="Cnockaert M."/>
            <person name="Borremans W."/>
            <person name="Wieme A.D."/>
            <person name="De Vuyst L."/>
            <person name="Vandamme P."/>
        </authorList>
    </citation>
    <scope>NUCLEOTIDE SEQUENCE [LARGE SCALE GENOMIC DNA]</scope>
    <source>
        <strain evidence="1 2">LMG 30640</strain>
    </source>
</reference>
<dbReference type="EMBL" id="WOTB01000012">
    <property type="protein sequence ID" value="NHN85045.1"/>
    <property type="molecule type" value="Genomic_DNA"/>
</dbReference>
<proteinExistence type="predicted"/>
<dbReference type="Proteomes" id="UP000635278">
    <property type="component" value="Unassembled WGS sequence"/>
</dbReference>
<evidence type="ECO:0000313" key="1">
    <source>
        <dbReference type="EMBL" id="NHN85045.1"/>
    </source>
</evidence>
<dbReference type="PROSITE" id="PS51257">
    <property type="entry name" value="PROKAR_LIPOPROTEIN"/>
    <property type="match status" value="1"/>
</dbReference>